<sequence length="160" mass="17585">MKNLCVFLVTTCLLASCSSQDAPVTNPETAPVTNPETAHTAHAEPATTHGLALNGEERWQADEATKANLRQLQDLMRQHQQLTETNSLAALNELGQSLQLGFKAVFADCQMKGPEHDMLHTYLMPILADVKVLSGNDLPAAAKSRDRLALHLSQYQTYFQ</sequence>
<dbReference type="RefSeq" id="WP_186633859.1">
    <property type="nucleotide sequence ID" value="NZ_JACOAF010000011.1"/>
</dbReference>
<reference evidence="3 4" key="1">
    <citation type="journal article" date="2019" name="Int. J. Syst. Evol. Microbiol.">
        <title>Rufibacter sediminis sp. nov., isolated from freshwater lake sediment.</title>
        <authorList>
            <person name="Qu J.H."/>
            <person name="Zhang L.J."/>
            <person name="Fu Y.H."/>
            <person name="Li H.F."/>
        </authorList>
    </citation>
    <scope>NUCLEOTIDE SEQUENCE [LARGE SCALE GENOMIC DNA]</scope>
    <source>
        <strain evidence="3 4">H-1</strain>
    </source>
</reference>
<feature type="region of interest" description="Disordered" evidence="1">
    <location>
        <begin position="19"/>
        <end position="48"/>
    </location>
</feature>
<comment type="caution">
    <text evidence="3">The sequence shown here is derived from an EMBL/GenBank/DDBJ whole genome shotgun (WGS) entry which is preliminary data.</text>
</comment>
<evidence type="ECO:0000313" key="4">
    <source>
        <dbReference type="Proteomes" id="UP000659698"/>
    </source>
</evidence>
<dbReference type="PROSITE" id="PS51257">
    <property type="entry name" value="PROKAR_LIPOPROTEIN"/>
    <property type="match status" value="1"/>
</dbReference>
<gene>
    <name evidence="3" type="ORF">H7U12_04985</name>
</gene>
<organism evidence="3 4">
    <name type="scientific">Rufibacter sediminis</name>
    <dbReference type="NCBI Taxonomy" id="2762756"/>
    <lineage>
        <taxon>Bacteria</taxon>
        <taxon>Pseudomonadati</taxon>
        <taxon>Bacteroidota</taxon>
        <taxon>Cytophagia</taxon>
        <taxon>Cytophagales</taxon>
        <taxon>Hymenobacteraceae</taxon>
        <taxon>Rufibacter</taxon>
    </lineage>
</organism>
<accession>A0ABR6VPA7</accession>
<dbReference type="EMBL" id="JACOAF010000011">
    <property type="protein sequence ID" value="MBC3539024.1"/>
    <property type="molecule type" value="Genomic_DNA"/>
</dbReference>
<evidence type="ECO:0000256" key="1">
    <source>
        <dbReference type="SAM" id="MobiDB-lite"/>
    </source>
</evidence>
<feature type="chain" id="PRO_5047012665" evidence="2">
    <location>
        <begin position="22"/>
        <end position="160"/>
    </location>
</feature>
<evidence type="ECO:0000256" key="2">
    <source>
        <dbReference type="SAM" id="SignalP"/>
    </source>
</evidence>
<proteinExistence type="predicted"/>
<name>A0ABR6VPA7_9BACT</name>
<protein>
    <submittedName>
        <fullName evidence="3">Uncharacterized protein</fullName>
    </submittedName>
</protein>
<feature type="compositionally biased region" description="Low complexity" evidence="1">
    <location>
        <begin position="35"/>
        <end position="48"/>
    </location>
</feature>
<keyword evidence="4" id="KW-1185">Reference proteome</keyword>
<feature type="compositionally biased region" description="Polar residues" evidence="1">
    <location>
        <begin position="19"/>
        <end position="34"/>
    </location>
</feature>
<feature type="signal peptide" evidence="2">
    <location>
        <begin position="1"/>
        <end position="21"/>
    </location>
</feature>
<evidence type="ECO:0000313" key="3">
    <source>
        <dbReference type="EMBL" id="MBC3539024.1"/>
    </source>
</evidence>
<dbReference type="Proteomes" id="UP000659698">
    <property type="component" value="Unassembled WGS sequence"/>
</dbReference>
<keyword evidence="2" id="KW-0732">Signal</keyword>